<evidence type="ECO:0000313" key="15">
    <source>
        <dbReference type="EMBL" id="TGN91578.1"/>
    </source>
</evidence>
<feature type="active site" description="Proton acceptor" evidence="8">
    <location>
        <position position="80"/>
    </location>
</feature>
<dbReference type="SUPFAM" id="SSF69189">
    <property type="entry name" value="Penicillin-binding protein associated domain"/>
    <property type="match status" value="1"/>
</dbReference>
<dbReference type="GO" id="GO:0008360">
    <property type="term" value="P:regulation of cell shape"/>
    <property type="evidence" value="ECO:0007669"/>
    <property type="project" value="UniProtKB-KW"/>
</dbReference>
<keyword evidence="11" id="KW-1133">Transmembrane helix</keyword>
<evidence type="ECO:0000256" key="1">
    <source>
        <dbReference type="ARBA" id="ARBA00003217"/>
    </source>
</evidence>
<comment type="caution">
    <text evidence="15">The sequence shown here is derived from an EMBL/GenBank/DDBJ whole genome shotgun (WGS) entry which is preliminary data.</text>
</comment>
<dbReference type="GO" id="GO:0071555">
    <property type="term" value="P:cell wall organization"/>
    <property type="evidence" value="ECO:0007669"/>
    <property type="project" value="UniProtKB-KW"/>
</dbReference>
<keyword evidence="11" id="KW-0472">Membrane</keyword>
<gene>
    <name evidence="15" type="ORF">E5S68_01040</name>
</gene>
<dbReference type="Gene3D" id="3.40.710.10">
    <property type="entry name" value="DD-peptidase/beta-lactamase superfamily"/>
    <property type="match status" value="1"/>
</dbReference>
<evidence type="ECO:0000259" key="13">
    <source>
        <dbReference type="Pfam" id="PF00768"/>
    </source>
</evidence>
<feature type="active site" evidence="8">
    <location>
        <position position="141"/>
    </location>
</feature>
<keyword evidence="6" id="KW-0573">Peptidoglycan synthesis</keyword>
<dbReference type="RefSeq" id="WP_135781987.1">
    <property type="nucleotide sequence ID" value="NZ_MRXY01000017.1"/>
</dbReference>
<dbReference type="EMBL" id="SRRP01000001">
    <property type="protein sequence ID" value="TGN91578.1"/>
    <property type="molecule type" value="Genomic_DNA"/>
</dbReference>
<dbReference type="InterPro" id="IPR018044">
    <property type="entry name" value="Peptidase_S11"/>
</dbReference>
<dbReference type="PRINTS" id="PR00725">
    <property type="entry name" value="DADACBPTASE1"/>
</dbReference>
<evidence type="ECO:0000256" key="12">
    <source>
        <dbReference type="SAM" id="SignalP"/>
    </source>
</evidence>
<dbReference type="Gene3D" id="2.30.140.20">
    <property type="entry name" value="Penicillin-binding protein 4, C-terminal domain"/>
    <property type="match status" value="1"/>
</dbReference>
<dbReference type="GO" id="GO:0006508">
    <property type="term" value="P:proteolysis"/>
    <property type="evidence" value="ECO:0007669"/>
    <property type="project" value="InterPro"/>
</dbReference>
<keyword evidence="7" id="KW-0961">Cell wall biogenesis/degradation</keyword>
<keyword evidence="15" id="KW-0121">Carboxypeptidase</keyword>
<dbReference type="OrthoDB" id="9791132at2"/>
<reference evidence="15 16" key="1">
    <citation type="submission" date="2019-04" db="EMBL/GenBank/DDBJ databases">
        <title>Genome sequencing of Streptococcus rubneri DSM 26920(T).</title>
        <authorList>
            <person name="Kook J.-K."/>
            <person name="Park S.-N."/>
            <person name="Lim Y.K."/>
        </authorList>
    </citation>
    <scope>NUCLEOTIDE SEQUENCE [LARGE SCALE GENOMIC DNA]</scope>
    <source>
        <strain evidence="15 16">DSM 26920</strain>
    </source>
</reference>
<feature type="binding site" evidence="9">
    <location>
        <position position="268"/>
    </location>
    <ligand>
        <name>substrate</name>
    </ligand>
</feature>
<evidence type="ECO:0000256" key="3">
    <source>
        <dbReference type="ARBA" id="ARBA00022729"/>
    </source>
</evidence>
<sequence length="430" mass="48358">MNFKRALLATLSLCSLLFPLLVRADDLYQQEDIMSITEKSGTPVDEFFRPKADIVIDAHTGAILYGDNIDALRDSGSMAKLMTVYVLLRAIKEGKLDYDTQITATERDVAISQNQKLSNSPIMAGAKYKVSTLLNMIFVPSSSAATIMIANKVSDGDPDKFLDLMNQRAQEIGMTNSKWNNPNGAPTAVLDGYYNPTRYDQHAINQTTARDMAILGYHIVNEFPEILNYTKNAKITLFQGTDYEETHENYNYSLEGGRYSLKGADGLKTGSSPTADYNYTLTVNRGKQRFVQVIMGVGHYDVEIAESLRHVIGNALIERLYQDYEYKQVFAAGDQTIDGHTYHLEKPFYATVKRGTKPKVTVKDGQLHIANGLQTVSPAMKQTQVVKEAKESKQVSQSEVNKGWDPMWFFCFLPFIFLKIFFTLKYGKKK</sequence>
<dbReference type="InterPro" id="IPR037091">
    <property type="entry name" value="Pen-bd_prot4_C_dom_sf"/>
</dbReference>
<evidence type="ECO:0000313" key="16">
    <source>
        <dbReference type="Proteomes" id="UP000297986"/>
    </source>
</evidence>
<keyword evidence="3 12" id="KW-0732">Signal</keyword>
<keyword evidence="16" id="KW-1185">Reference proteome</keyword>
<evidence type="ECO:0000256" key="5">
    <source>
        <dbReference type="ARBA" id="ARBA00022960"/>
    </source>
</evidence>
<evidence type="ECO:0000256" key="6">
    <source>
        <dbReference type="ARBA" id="ARBA00022984"/>
    </source>
</evidence>
<evidence type="ECO:0000259" key="14">
    <source>
        <dbReference type="Pfam" id="PF09211"/>
    </source>
</evidence>
<dbReference type="InterPro" id="IPR015294">
    <property type="entry name" value="Pen-bd_prot4_C_dom"/>
</dbReference>
<keyword evidence="11" id="KW-0812">Transmembrane</keyword>
<evidence type="ECO:0000256" key="10">
    <source>
        <dbReference type="RuleBase" id="RU004016"/>
    </source>
</evidence>
<comment type="similarity">
    <text evidence="2 10">Belongs to the peptidase S11 family.</text>
</comment>
<dbReference type="Pfam" id="PF00768">
    <property type="entry name" value="Peptidase_S11"/>
    <property type="match status" value="1"/>
</dbReference>
<comment type="function">
    <text evidence="1">Removes C-terminal D-alanyl residues from sugar-peptide cell wall precursors.</text>
</comment>
<proteinExistence type="inferred from homology"/>
<dbReference type="GO" id="GO:0009252">
    <property type="term" value="P:peptidoglycan biosynthetic process"/>
    <property type="evidence" value="ECO:0007669"/>
    <property type="project" value="UniProtKB-KW"/>
</dbReference>
<dbReference type="PANTHER" id="PTHR21581">
    <property type="entry name" value="D-ALANYL-D-ALANINE CARBOXYPEPTIDASE"/>
    <property type="match status" value="1"/>
</dbReference>
<dbReference type="PANTHER" id="PTHR21581:SF11">
    <property type="entry name" value="D-ALANYL-D-ALANINE CARBOXYPEPTIDASE DACA"/>
    <property type="match status" value="1"/>
</dbReference>
<protein>
    <submittedName>
        <fullName evidence="15">D-alanyl-D-alanine carboxypeptidase</fullName>
    </submittedName>
</protein>
<feature type="domain" description="Peptidase S11 D-alanyl-D-alanine carboxypeptidase A N-terminal" evidence="13">
    <location>
        <begin position="51"/>
        <end position="297"/>
    </location>
</feature>
<organism evidence="15 16">
    <name type="scientific">Streptococcus rubneri</name>
    <dbReference type="NCBI Taxonomy" id="1234680"/>
    <lineage>
        <taxon>Bacteria</taxon>
        <taxon>Bacillati</taxon>
        <taxon>Bacillota</taxon>
        <taxon>Bacilli</taxon>
        <taxon>Lactobacillales</taxon>
        <taxon>Streptococcaceae</taxon>
        <taxon>Streptococcus</taxon>
    </lineage>
</organism>
<keyword evidence="15" id="KW-0645">Protease</keyword>
<feature type="active site" description="Acyl-ester intermediate" evidence="8">
    <location>
        <position position="77"/>
    </location>
</feature>
<dbReference type="Pfam" id="PF09211">
    <property type="entry name" value="DUF1958"/>
    <property type="match status" value="1"/>
</dbReference>
<dbReference type="InterPro" id="IPR012338">
    <property type="entry name" value="Beta-lactam/transpept-like"/>
</dbReference>
<feature type="domain" description="Penicillin-binding protein 4 C-terminal" evidence="14">
    <location>
        <begin position="326"/>
        <end position="377"/>
    </location>
</feature>
<evidence type="ECO:0000256" key="9">
    <source>
        <dbReference type="PIRSR" id="PIRSR618044-2"/>
    </source>
</evidence>
<accession>A0A4Z1DXT1</accession>
<evidence type="ECO:0000256" key="7">
    <source>
        <dbReference type="ARBA" id="ARBA00023316"/>
    </source>
</evidence>
<dbReference type="GO" id="GO:0009002">
    <property type="term" value="F:serine-type D-Ala-D-Ala carboxypeptidase activity"/>
    <property type="evidence" value="ECO:0007669"/>
    <property type="project" value="InterPro"/>
</dbReference>
<dbReference type="AlphaFoldDB" id="A0A4Z1DXT1"/>
<name>A0A4Z1DXT1_9STRE</name>
<dbReference type="InterPro" id="IPR015956">
    <property type="entry name" value="Peniciliin-bd_prot_C_sf"/>
</dbReference>
<evidence type="ECO:0000256" key="2">
    <source>
        <dbReference type="ARBA" id="ARBA00007164"/>
    </source>
</evidence>
<feature type="signal peptide" evidence="12">
    <location>
        <begin position="1"/>
        <end position="24"/>
    </location>
</feature>
<feature type="transmembrane region" description="Helical" evidence="11">
    <location>
        <begin position="407"/>
        <end position="424"/>
    </location>
</feature>
<evidence type="ECO:0000256" key="8">
    <source>
        <dbReference type="PIRSR" id="PIRSR618044-1"/>
    </source>
</evidence>
<dbReference type="Proteomes" id="UP000297986">
    <property type="component" value="Unassembled WGS sequence"/>
</dbReference>
<keyword evidence="5" id="KW-0133">Cell shape</keyword>
<keyword evidence="4" id="KW-0378">Hydrolase</keyword>
<dbReference type="InterPro" id="IPR001967">
    <property type="entry name" value="Peptidase_S11_N"/>
</dbReference>
<feature type="chain" id="PRO_5021233482" evidence="12">
    <location>
        <begin position="25"/>
        <end position="430"/>
    </location>
</feature>
<evidence type="ECO:0000256" key="11">
    <source>
        <dbReference type="SAM" id="Phobius"/>
    </source>
</evidence>
<evidence type="ECO:0000256" key="4">
    <source>
        <dbReference type="ARBA" id="ARBA00022801"/>
    </source>
</evidence>
<dbReference type="SUPFAM" id="SSF56601">
    <property type="entry name" value="beta-lactamase/transpeptidase-like"/>
    <property type="match status" value="1"/>
</dbReference>